<evidence type="ECO:0000256" key="1">
    <source>
        <dbReference type="SAM" id="Phobius"/>
    </source>
</evidence>
<dbReference type="GO" id="GO:0006511">
    <property type="term" value="P:ubiquitin-dependent protein catabolic process"/>
    <property type="evidence" value="ECO:0007669"/>
    <property type="project" value="TreeGrafter"/>
</dbReference>
<dbReference type="EMBL" id="HACM01010417">
    <property type="protein sequence ID" value="CRZ10859.1"/>
    <property type="molecule type" value="Transcribed_RNA"/>
</dbReference>
<accession>A0A0H5RQ78</accession>
<evidence type="ECO:0000259" key="2">
    <source>
        <dbReference type="PROSITE" id="PS50053"/>
    </source>
</evidence>
<dbReference type="PANTHER" id="PTHR10677">
    <property type="entry name" value="UBIQUILIN"/>
    <property type="match status" value="1"/>
</dbReference>
<evidence type="ECO:0000313" key="3">
    <source>
        <dbReference type="EMBL" id="CRZ10859.1"/>
    </source>
</evidence>
<proteinExistence type="predicted"/>
<dbReference type="InterPro" id="IPR000626">
    <property type="entry name" value="Ubiquitin-like_dom"/>
</dbReference>
<keyword evidence="1" id="KW-0472">Membrane</keyword>
<dbReference type="GO" id="GO:0005829">
    <property type="term" value="C:cytosol"/>
    <property type="evidence" value="ECO:0007669"/>
    <property type="project" value="TreeGrafter"/>
</dbReference>
<dbReference type="GO" id="GO:0031593">
    <property type="term" value="F:polyubiquitin modification-dependent protein binding"/>
    <property type="evidence" value="ECO:0007669"/>
    <property type="project" value="TreeGrafter"/>
</dbReference>
<organism evidence="3">
    <name type="scientific">Spongospora subterranea</name>
    <dbReference type="NCBI Taxonomy" id="70186"/>
    <lineage>
        <taxon>Eukaryota</taxon>
        <taxon>Sar</taxon>
        <taxon>Rhizaria</taxon>
        <taxon>Endomyxa</taxon>
        <taxon>Phytomyxea</taxon>
        <taxon>Plasmodiophorida</taxon>
        <taxon>Plasmodiophoridae</taxon>
        <taxon>Spongospora</taxon>
    </lineage>
</organism>
<dbReference type="InterPro" id="IPR029071">
    <property type="entry name" value="Ubiquitin-like_domsf"/>
</dbReference>
<protein>
    <recommendedName>
        <fullName evidence="2">Ubiquitin-like domain-containing protein</fullName>
    </recommendedName>
</protein>
<feature type="transmembrane region" description="Helical" evidence="1">
    <location>
        <begin position="193"/>
        <end position="214"/>
    </location>
</feature>
<dbReference type="SMART" id="SM00213">
    <property type="entry name" value="UBQ"/>
    <property type="match status" value="1"/>
</dbReference>
<dbReference type="Pfam" id="PF00240">
    <property type="entry name" value="ubiquitin"/>
    <property type="match status" value="1"/>
</dbReference>
<dbReference type="InterPro" id="IPR015496">
    <property type="entry name" value="Ubiquilin"/>
</dbReference>
<dbReference type="PRINTS" id="PR00348">
    <property type="entry name" value="UBIQUITIN"/>
</dbReference>
<dbReference type="PANTHER" id="PTHR10677:SF3">
    <property type="entry name" value="FI07626P-RELATED"/>
    <property type="match status" value="1"/>
</dbReference>
<dbReference type="PROSITE" id="PS50053">
    <property type="entry name" value="UBIQUITIN_2"/>
    <property type="match status" value="1"/>
</dbReference>
<feature type="domain" description="Ubiquitin-like" evidence="2">
    <location>
        <begin position="1"/>
        <end position="77"/>
    </location>
</feature>
<dbReference type="AlphaFoldDB" id="A0A0H5RQ78"/>
<dbReference type="InterPro" id="IPR019956">
    <property type="entry name" value="Ubiquitin_dom"/>
</dbReference>
<keyword evidence="1" id="KW-0812">Transmembrane</keyword>
<dbReference type="SUPFAM" id="SSF54236">
    <property type="entry name" value="Ubiquitin-like"/>
    <property type="match status" value="1"/>
</dbReference>
<dbReference type="Gene3D" id="3.10.20.90">
    <property type="entry name" value="Phosphatidylinositol 3-kinase Catalytic Subunit, Chain A, domain 1"/>
    <property type="match status" value="1"/>
</dbReference>
<reference evidence="3" key="1">
    <citation type="submission" date="2015-04" db="EMBL/GenBank/DDBJ databases">
        <title>The genome sequence of the plant pathogenic Rhizarian Plasmodiophora brassicae reveals insights in its biotrophic life cycle and the origin of chitin synthesis.</title>
        <authorList>
            <person name="Schwelm A."/>
            <person name="Fogelqvist J."/>
            <person name="Knaust A."/>
            <person name="Julke S."/>
            <person name="Lilja T."/>
            <person name="Dhandapani V."/>
            <person name="Bonilla-Rosso G."/>
            <person name="Karlsson M."/>
            <person name="Shevchenko A."/>
            <person name="Choi S.R."/>
            <person name="Kim H.G."/>
            <person name="Park J.Y."/>
            <person name="Lim Y.P."/>
            <person name="Ludwig-Muller J."/>
            <person name="Dixelius C."/>
        </authorList>
    </citation>
    <scope>NUCLEOTIDE SEQUENCE</scope>
    <source>
        <tissue evidence="3">Potato root galls</tissue>
    </source>
</reference>
<sequence length="240" mass="26236">MKVKVRTVSGQTIEIDDVNPDGTVADLKASVATHESVTPDLVRLIFSGRELGNDELLSAAGLHNDSTIHMVIRQRPAAPTGPNAPPDSPGGSASFVAVPVIDQTNVDIMLATLSPQSYATLQLARSIKMFAVIDCIFLLLFALTFPYFIIGVVLPIAGYIGATYFRVSGLYLYDIYIIGNMVLRAYLNSIPGSSVWFIILNSLGIVLETFILFLTQKLIFSIKSLSTEEVTQLRRIEQNR</sequence>
<feature type="transmembrane region" description="Helical" evidence="1">
    <location>
        <begin position="136"/>
        <end position="158"/>
    </location>
</feature>
<keyword evidence="1" id="KW-1133">Transmembrane helix</keyword>
<name>A0A0H5RQ78_9EUKA</name>